<keyword evidence="2" id="KW-1185">Reference proteome</keyword>
<evidence type="ECO:0000313" key="2">
    <source>
        <dbReference type="Proteomes" id="UP001153332"/>
    </source>
</evidence>
<dbReference type="EMBL" id="JAPUUL010000706">
    <property type="protein sequence ID" value="KAJ8129624.1"/>
    <property type="molecule type" value="Genomic_DNA"/>
</dbReference>
<comment type="caution">
    <text evidence="1">The sequence shown here is derived from an EMBL/GenBank/DDBJ whole genome shotgun (WGS) entry which is preliminary data.</text>
</comment>
<sequence>MSSGGGASRQKSCNACVRSKRRCDKRKPACSRCVKQRWSCIYGGRAHAGATLGGSAEVPFSMDFSSDPTLNSDPFIPAPNAPPTMLGTDLGLASDLAFQFNNDFSSLFTMSGSSSFPGDPWLSRFAEESATPREKSLMRRDYSKMAPVCDDYAPWQLADASTKAAFTMSAFKRFHVNFAQTSSTLYIHRYLYKDNMPRSMLQAFSMCLLYTNQTAANRAVVLRVLHETVIDLKATANNTALVPQEKLARVHALMFYQTIRMFDGDITLGQQAEEDMALLETWNRDLCKLRDNLDDLVNQGTAISEHPPESWERWIFAESLRRTCIMCICIQKFWGLLRTQLKTADVIEWEVVCRWTLSRVSNNGSPFLALVPRTFSASKLMSSYHLWDAQNSFDFFQAWKEKPIYIISSFDFVDFLKTGTGDDLDDFTFYFLTLYFGVNAIKTFCSETSGRVMELP</sequence>
<accession>A0ACC2JQH9</accession>
<name>A0ACC2JQH9_9PEZI</name>
<evidence type="ECO:0000313" key="1">
    <source>
        <dbReference type="EMBL" id="KAJ8129624.1"/>
    </source>
</evidence>
<gene>
    <name evidence="1" type="ORF">O1611_g4005</name>
</gene>
<reference evidence="1" key="1">
    <citation type="submission" date="2022-12" db="EMBL/GenBank/DDBJ databases">
        <title>Genome Sequence of Lasiodiplodia mahajangana.</title>
        <authorList>
            <person name="Buettner E."/>
        </authorList>
    </citation>
    <scope>NUCLEOTIDE SEQUENCE</scope>
    <source>
        <strain evidence="1">VT137</strain>
    </source>
</reference>
<dbReference type="Proteomes" id="UP001153332">
    <property type="component" value="Unassembled WGS sequence"/>
</dbReference>
<organism evidence="1 2">
    <name type="scientific">Lasiodiplodia mahajangana</name>
    <dbReference type="NCBI Taxonomy" id="1108764"/>
    <lineage>
        <taxon>Eukaryota</taxon>
        <taxon>Fungi</taxon>
        <taxon>Dikarya</taxon>
        <taxon>Ascomycota</taxon>
        <taxon>Pezizomycotina</taxon>
        <taxon>Dothideomycetes</taxon>
        <taxon>Dothideomycetes incertae sedis</taxon>
        <taxon>Botryosphaeriales</taxon>
        <taxon>Botryosphaeriaceae</taxon>
        <taxon>Lasiodiplodia</taxon>
    </lineage>
</organism>
<protein>
    <submittedName>
        <fullName evidence="1">Uncharacterized protein</fullName>
    </submittedName>
</protein>
<proteinExistence type="predicted"/>